<organism evidence="1 3">
    <name type="scientific">Sulfodiicoccus acidiphilus</name>
    <dbReference type="NCBI Taxonomy" id="1670455"/>
    <lineage>
        <taxon>Archaea</taxon>
        <taxon>Thermoproteota</taxon>
        <taxon>Thermoprotei</taxon>
        <taxon>Sulfolobales</taxon>
        <taxon>Sulfolobaceae</taxon>
        <taxon>Sulfodiicoccus</taxon>
    </lineage>
</organism>
<reference evidence="3" key="2">
    <citation type="submission" date="2018-04" db="EMBL/GenBank/DDBJ databases">
        <title>Complete genome sequence of Sulfodiicoccus acidiphilus strain HS-1.</title>
        <authorList>
            <person name="Sakai H.D."/>
            <person name="Kurosawa N."/>
        </authorList>
    </citation>
    <scope>NUCLEOTIDE SEQUENCE [LARGE SCALE GENOMIC DNA]</scope>
    <source>
        <strain evidence="3">HS-1</strain>
    </source>
</reference>
<proteinExistence type="predicted"/>
<keyword evidence="3" id="KW-1185">Reference proteome</keyword>
<dbReference type="EMBL" id="BMQS01000004">
    <property type="protein sequence ID" value="GGT89986.1"/>
    <property type="molecule type" value="Genomic_DNA"/>
</dbReference>
<dbReference type="KEGG" id="sacd:HS1genome_0759"/>
<gene>
    <name evidence="2" type="ORF">GCM10007116_04630</name>
    <name evidence="1" type="ORF">HS1genome_0759</name>
</gene>
<evidence type="ECO:0000313" key="1">
    <source>
        <dbReference type="EMBL" id="BBD72370.1"/>
    </source>
</evidence>
<accession>A0A348B2G8</accession>
<dbReference type="Proteomes" id="UP000616143">
    <property type="component" value="Unassembled WGS sequence"/>
</dbReference>
<evidence type="ECO:0000313" key="3">
    <source>
        <dbReference type="Proteomes" id="UP000276741"/>
    </source>
</evidence>
<name>A0A348B2G8_9CREN</name>
<reference evidence="1" key="3">
    <citation type="journal article" date="2019" name="BMC Res. Notes">
        <title>Complete genome sequence of the Sulfodiicoccus acidiphilus strain HS-1T, the first crenarchaeon that lacks polB3, isolated from an acidic hot spring in Ohwaku-dani, Hakone, Japan.</title>
        <authorList>
            <person name="Sakai H.D."/>
            <person name="Kurosawa N."/>
        </authorList>
    </citation>
    <scope>NUCLEOTIDE SEQUENCE</scope>
    <source>
        <strain evidence="1">HS-1</strain>
    </source>
</reference>
<dbReference type="AlphaFoldDB" id="A0A348B2G8"/>
<dbReference type="EMBL" id="AP018553">
    <property type="protein sequence ID" value="BBD72370.1"/>
    <property type="molecule type" value="Genomic_DNA"/>
</dbReference>
<evidence type="ECO:0000313" key="2">
    <source>
        <dbReference type="EMBL" id="GGT89986.1"/>
    </source>
</evidence>
<reference evidence="2" key="4">
    <citation type="submission" date="2020-09" db="EMBL/GenBank/DDBJ databases">
        <authorList>
            <person name="Sun Q."/>
            <person name="Ohkuma M."/>
        </authorList>
    </citation>
    <scope>NUCLEOTIDE SEQUENCE</scope>
    <source>
        <strain evidence="2">JCM 31740</strain>
    </source>
</reference>
<reference evidence="2" key="1">
    <citation type="journal article" date="2014" name="Int. J. Syst. Evol. Microbiol.">
        <title>Complete genome sequence of Corynebacterium casei LMG S-19264T (=DSM 44701T), isolated from a smear-ripened cheese.</title>
        <authorList>
            <consortium name="US DOE Joint Genome Institute (JGI-PGF)"/>
            <person name="Walter F."/>
            <person name="Albersmeier A."/>
            <person name="Kalinowski J."/>
            <person name="Ruckert C."/>
        </authorList>
    </citation>
    <scope>NUCLEOTIDE SEQUENCE</scope>
    <source>
        <strain evidence="2">JCM 31740</strain>
    </source>
</reference>
<protein>
    <submittedName>
        <fullName evidence="1">Uncharacterized protein</fullName>
    </submittedName>
</protein>
<dbReference type="Proteomes" id="UP000276741">
    <property type="component" value="Chromosome"/>
</dbReference>
<sequence length="80" mass="9476">MLKDLGWKYKMETKRDITPVVQEVKVIYLTHCSLVKRVEYVVLSLTLINGLGEEIIPVYGEFTTEKYENHLLQQLYWLSK</sequence>